<feature type="non-terminal residue" evidence="1">
    <location>
        <position position="1"/>
    </location>
</feature>
<keyword evidence="2" id="KW-1185">Reference proteome</keyword>
<dbReference type="EMBL" id="MU971360">
    <property type="protein sequence ID" value="KAK9238087.1"/>
    <property type="molecule type" value="Genomic_DNA"/>
</dbReference>
<name>A0ACC3T4U0_LIPKO</name>
<dbReference type="Proteomes" id="UP001433508">
    <property type="component" value="Unassembled WGS sequence"/>
</dbReference>
<protein>
    <submittedName>
        <fullName evidence="1">Uncharacterized protein</fullName>
    </submittedName>
</protein>
<proteinExistence type="predicted"/>
<evidence type="ECO:0000313" key="2">
    <source>
        <dbReference type="Proteomes" id="UP001433508"/>
    </source>
</evidence>
<accession>A0ACC3T4U0</accession>
<sequence>IDAVFSRGSTLYGKSSSRVRSTATRTSADTPARQVGTRHRKRFKLDGSPRKSTTEQPCAKSVMLSTDQSFPRLSEDTLSMYDKAVDLLRNNPPEQRLDIHLPYAEYLKLDECWSKIKAETKISEDQRYPYLAYDSYAEVVTVVTAPNGIHENAVLMINSGIISFIYDYLAIHSPDSVYNITAEGAETIKQFYGSYINSTKQADGLFVYRTVTGRKQTVAIEVGFSEGYSALIRNKNLWIQGGRVNACVLVIIKESPRFKNPAESYEDIEDVTREMERMGRHVDETMRRHRSLDCYDPIKYRDHTWVGKLKEVSIEVWRRGDTTTRPIPLIKNGRTCDRLPTAILRVSDLFPEEIWEAANIPESDIPFAAALIVQTLMTSMGNAALSRFFDFVSRRSE</sequence>
<reference evidence="2" key="1">
    <citation type="journal article" date="2024" name="Front. Bioeng. Biotechnol.">
        <title>Genome-scale model development and genomic sequencing of the oleaginous clade Lipomyces.</title>
        <authorList>
            <person name="Czajka J.J."/>
            <person name="Han Y."/>
            <person name="Kim J."/>
            <person name="Mondo S.J."/>
            <person name="Hofstad B.A."/>
            <person name="Robles A."/>
            <person name="Haridas S."/>
            <person name="Riley R."/>
            <person name="LaButti K."/>
            <person name="Pangilinan J."/>
            <person name="Andreopoulos W."/>
            <person name="Lipzen A."/>
            <person name="Yan J."/>
            <person name="Wang M."/>
            <person name="Ng V."/>
            <person name="Grigoriev I.V."/>
            <person name="Spatafora J.W."/>
            <person name="Magnuson J.K."/>
            <person name="Baker S.E."/>
            <person name="Pomraning K.R."/>
        </authorList>
    </citation>
    <scope>NUCLEOTIDE SEQUENCE [LARGE SCALE GENOMIC DNA]</scope>
    <source>
        <strain evidence="2">CBS 7786</strain>
    </source>
</reference>
<organism evidence="1 2">
    <name type="scientific">Lipomyces kononenkoae</name>
    <name type="common">Yeast</name>
    <dbReference type="NCBI Taxonomy" id="34357"/>
    <lineage>
        <taxon>Eukaryota</taxon>
        <taxon>Fungi</taxon>
        <taxon>Dikarya</taxon>
        <taxon>Ascomycota</taxon>
        <taxon>Saccharomycotina</taxon>
        <taxon>Lipomycetes</taxon>
        <taxon>Lipomycetales</taxon>
        <taxon>Lipomycetaceae</taxon>
        <taxon>Lipomyces</taxon>
    </lineage>
</organism>
<gene>
    <name evidence="1" type="ORF">V1525DRAFT_342311</name>
</gene>
<comment type="caution">
    <text evidence="1">The sequence shown here is derived from an EMBL/GenBank/DDBJ whole genome shotgun (WGS) entry which is preliminary data.</text>
</comment>
<evidence type="ECO:0000313" key="1">
    <source>
        <dbReference type="EMBL" id="KAK9238087.1"/>
    </source>
</evidence>